<dbReference type="NCBIfam" id="NF037997">
    <property type="entry name" value="Na_Pi_symport"/>
    <property type="match status" value="1"/>
</dbReference>
<feature type="transmembrane region" description="Helical" evidence="6">
    <location>
        <begin position="211"/>
        <end position="230"/>
    </location>
</feature>
<feature type="transmembrane region" description="Helical" evidence="6">
    <location>
        <begin position="109"/>
        <end position="127"/>
    </location>
</feature>
<dbReference type="GO" id="GO:0044341">
    <property type="term" value="P:sodium-dependent phosphate transport"/>
    <property type="evidence" value="ECO:0007669"/>
    <property type="project" value="InterPro"/>
</dbReference>
<dbReference type="RefSeq" id="WP_135505077.1">
    <property type="nucleotide sequence ID" value="NZ_JACHHE010000002.1"/>
</dbReference>
<evidence type="ECO:0000256" key="4">
    <source>
        <dbReference type="ARBA" id="ARBA00022989"/>
    </source>
</evidence>
<dbReference type="InterPro" id="IPR003841">
    <property type="entry name" value="Na/Pi_transpt"/>
</dbReference>
<comment type="subcellular location">
    <subcellularLocation>
        <location evidence="1">Cell membrane</location>
        <topology evidence="1">Multi-pass membrane protein</topology>
    </subcellularLocation>
</comment>
<dbReference type="OrthoDB" id="9763003at2"/>
<evidence type="ECO:0000313" key="8">
    <source>
        <dbReference type="Proteomes" id="UP000525923"/>
    </source>
</evidence>
<comment type="caution">
    <text evidence="7">The sequence shown here is derived from an EMBL/GenBank/DDBJ whole genome shotgun (WGS) entry which is preliminary data.</text>
</comment>
<protein>
    <submittedName>
        <fullName evidence="7">Phosphate:Na+ symporter</fullName>
    </submittedName>
</protein>
<evidence type="ECO:0000313" key="7">
    <source>
        <dbReference type="EMBL" id="MBB5179345.1"/>
    </source>
</evidence>
<feature type="transmembrane region" description="Helical" evidence="6">
    <location>
        <begin position="48"/>
        <end position="71"/>
    </location>
</feature>
<keyword evidence="8" id="KW-1185">Reference proteome</keyword>
<keyword evidence="4 6" id="KW-1133">Transmembrane helix</keyword>
<name>A0A7W8CST1_9BACL</name>
<feature type="transmembrane region" description="Helical" evidence="6">
    <location>
        <begin position="83"/>
        <end position="103"/>
    </location>
</feature>
<feature type="transmembrane region" description="Helical" evidence="6">
    <location>
        <begin position="161"/>
        <end position="182"/>
    </location>
</feature>
<sequence length="511" mass="54493">MEMAAALIGGIGLFVLGMGMMTGALKELAGEFIKAWMNRIAGGTGRAIFSGALITAIIQSSTAVTLLTIGFVSAGLLPFRQSIGVIMGANIGSTSTGWLVSLIGFKVDLLSWALPIVGIGVLAQTVLKKRQAAYGTAVAGFGLLFLGVGVLQTGMADLQAAVSFEGMTNIFLLIVIGTLMTVIMQSSSVAVATTLTALFSGVIGFEQAVFLVIGQNIGTTLTAVLASIGAGTAAKRAGLTHVLFNLGTAVLAVLLLPLLIWVTRALSTALFGTFDAAVGIAIFHTLFNVLGVLVFAAVLPWFVRLLEWLVPEKGDPLLYHLEAQVAEIPEVALEAAQRTIQLILSKLFGLARAMLAGTDADADQIAHLHNAAMQVRTFLAKIETMSPDVFNRHVQILHALDHIDRLLQVLSEPGAKGADRLHPGLAERWLPLMENAQQHILDEGTMPELIAELGEASATMAEHRKIRRDEYFVRAAKSGEELDLVLKKVEALLWYDGVLYHFWRAAARLGE</sequence>
<dbReference type="PANTHER" id="PTHR10010">
    <property type="entry name" value="SOLUTE CARRIER FAMILY 34 SODIUM PHOSPHATE , MEMBER 2-RELATED"/>
    <property type="match status" value="1"/>
</dbReference>
<evidence type="ECO:0000256" key="2">
    <source>
        <dbReference type="ARBA" id="ARBA00022475"/>
    </source>
</evidence>
<reference evidence="7 8" key="1">
    <citation type="submission" date="2020-08" db="EMBL/GenBank/DDBJ databases">
        <title>Genomic Encyclopedia of Type Strains, Phase IV (KMG-IV): sequencing the most valuable type-strain genomes for metagenomic binning, comparative biology and taxonomic classification.</title>
        <authorList>
            <person name="Goeker M."/>
        </authorList>
    </citation>
    <scope>NUCLEOTIDE SEQUENCE [LARGE SCALE GENOMIC DNA]</scope>
    <source>
        <strain evidence="7 8">DSM 15895</strain>
    </source>
</reference>
<dbReference type="GO" id="GO:0005436">
    <property type="term" value="F:sodium:phosphate symporter activity"/>
    <property type="evidence" value="ECO:0007669"/>
    <property type="project" value="InterPro"/>
</dbReference>
<evidence type="ECO:0000256" key="5">
    <source>
        <dbReference type="ARBA" id="ARBA00023136"/>
    </source>
</evidence>
<evidence type="ECO:0000256" key="6">
    <source>
        <dbReference type="SAM" id="Phobius"/>
    </source>
</evidence>
<organism evidence="7 8">
    <name type="scientific">Planococcus koreensis</name>
    <dbReference type="NCBI Taxonomy" id="112331"/>
    <lineage>
        <taxon>Bacteria</taxon>
        <taxon>Bacillati</taxon>
        <taxon>Bacillota</taxon>
        <taxon>Bacilli</taxon>
        <taxon>Bacillales</taxon>
        <taxon>Caryophanaceae</taxon>
        <taxon>Planococcus</taxon>
    </lineage>
</organism>
<feature type="transmembrane region" description="Helical" evidence="6">
    <location>
        <begin position="282"/>
        <end position="303"/>
    </location>
</feature>
<accession>A0A7W8CST1</accession>
<evidence type="ECO:0000256" key="1">
    <source>
        <dbReference type="ARBA" id="ARBA00004651"/>
    </source>
</evidence>
<feature type="transmembrane region" description="Helical" evidence="6">
    <location>
        <begin position="242"/>
        <end position="262"/>
    </location>
</feature>
<dbReference type="Pfam" id="PF02690">
    <property type="entry name" value="Na_Pi_cotrans"/>
    <property type="match status" value="2"/>
</dbReference>
<keyword evidence="3 6" id="KW-0812">Transmembrane</keyword>
<dbReference type="AlphaFoldDB" id="A0A7W8CST1"/>
<keyword evidence="5 6" id="KW-0472">Membrane</keyword>
<proteinExistence type="predicted"/>
<dbReference type="PANTHER" id="PTHR10010:SF46">
    <property type="entry name" value="SODIUM-DEPENDENT PHOSPHATE TRANSPORT PROTEIN 2B"/>
    <property type="match status" value="1"/>
</dbReference>
<keyword evidence="2" id="KW-1003">Cell membrane</keyword>
<dbReference type="GO" id="GO:0005886">
    <property type="term" value="C:plasma membrane"/>
    <property type="evidence" value="ECO:0007669"/>
    <property type="project" value="UniProtKB-SubCell"/>
</dbReference>
<dbReference type="EMBL" id="JACHHE010000002">
    <property type="protein sequence ID" value="MBB5179345.1"/>
    <property type="molecule type" value="Genomic_DNA"/>
</dbReference>
<evidence type="ECO:0000256" key="3">
    <source>
        <dbReference type="ARBA" id="ARBA00022692"/>
    </source>
</evidence>
<gene>
    <name evidence="7" type="ORF">HNQ44_000769</name>
</gene>
<feature type="transmembrane region" description="Helical" evidence="6">
    <location>
        <begin position="134"/>
        <end position="155"/>
    </location>
</feature>
<dbReference type="Proteomes" id="UP000525923">
    <property type="component" value="Unassembled WGS sequence"/>
</dbReference>